<feature type="domain" description="BTB" evidence="1">
    <location>
        <begin position="15"/>
        <end position="97"/>
    </location>
</feature>
<dbReference type="InterPro" id="IPR011333">
    <property type="entry name" value="SKP1/BTB/POZ_sf"/>
</dbReference>
<evidence type="ECO:0000313" key="3">
    <source>
        <dbReference type="Proteomes" id="UP001285908"/>
    </source>
</evidence>
<evidence type="ECO:0000259" key="1">
    <source>
        <dbReference type="Pfam" id="PF00651"/>
    </source>
</evidence>
<dbReference type="AlphaFoldDB" id="A0AAJ0I738"/>
<comment type="caution">
    <text evidence="2">The sequence shown here is derived from an EMBL/GenBank/DDBJ whole genome shotgun (WGS) entry which is preliminary data.</text>
</comment>
<name>A0AAJ0I738_9PEZI</name>
<dbReference type="SUPFAM" id="SSF54695">
    <property type="entry name" value="POZ domain"/>
    <property type="match status" value="1"/>
</dbReference>
<reference evidence="2 3" key="1">
    <citation type="journal article" date="2023" name="Mol. Phylogenet. Evol.">
        <title>Genome-scale phylogeny and comparative genomics of the fungal order Sordariales.</title>
        <authorList>
            <person name="Hensen N."/>
            <person name="Bonometti L."/>
            <person name="Westerberg I."/>
            <person name="Brannstrom I.O."/>
            <person name="Guillou S."/>
            <person name="Cros-Aarteil S."/>
            <person name="Calhoun S."/>
            <person name="Haridas S."/>
            <person name="Kuo A."/>
            <person name="Mondo S."/>
            <person name="Pangilinan J."/>
            <person name="Riley R."/>
            <person name="LaButti K."/>
            <person name="Andreopoulos B."/>
            <person name="Lipzen A."/>
            <person name="Chen C."/>
            <person name="Yan M."/>
            <person name="Daum C."/>
            <person name="Ng V."/>
            <person name="Clum A."/>
            <person name="Steindorff A."/>
            <person name="Ohm R.A."/>
            <person name="Martin F."/>
            <person name="Silar P."/>
            <person name="Natvig D.O."/>
            <person name="Lalanne C."/>
            <person name="Gautier V."/>
            <person name="Ament-Velasquez S.L."/>
            <person name="Kruys A."/>
            <person name="Hutchinson M.I."/>
            <person name="Powell A.J."/>
            <person name="Barry K."/>
            <person name="Miller A.N."/>
            <person name="Grigoriev I.V."/>
            <person name="Debuchy R."/>
            <person name="Gladieux P."/>
            <person name="Hiltunen Thoren M."/>
            <person name="Johannesson H."/>
        </authorList>
    </citation>
    <scope>NUCLEOTIDE SEQUENCE [LARGE SCALE GENOMIC DNA]</scope>
    <source>
        <strain evidence="2 3">FGSC 10403</strain>
    </source>
</reference>
<dbReference type="Proteomes" id="UP001285908">
    <property type="component" value="Unassembled WGS sequence"/>
</dbReference>
<organism evidence="2 3">
    <name type="scientific">Neurospora hispaniola</name>
    <dbReference type="NCBI Taxonomy" id="588809"/>
    <lineage>
        <taxon>Eukaryota</taxon>
        <taxon>Fungi</taxon>
        <taxon>Dikarya</taxon>
        <taxon>Ascomycota</taxon>
        <taxon>Pezizomycotina</taxon>
        <taxon>Sordariomycetes</taxon>
        <taxon>Sordariomycetidae</taxon>
        <taxon>Sordariales</taxon>
        <taxon>Sordariaceae</taxon>
        <taxon>Neurospora</taxon>
    </lineage>
</organism>
<dbReference type="Pfam" id="PF00651">
    <property type="entry name" value="BTB"/>
    <property type="match status" value="1"/>
</dbReference>
<dbReference type="GeneID" id="87872551"/>
<dbReference type="InterPro" id="IPR000210">
    <property type="entry name" value="BTB/POZ_dom"/>
</dbReference>
<keyword evidence="3" id="KW-1185">Reference proteome</keyword>
<protein>
    <recommendedName>
        <fullName evidence="1">BTB domain-containing protein</fullName>
    </recommendedName>
</protein>
<gene>
    <name evidence="2" type="ORF">B0T23DRAFT_316414</name>
</gene>
<proteinExistence type="predicted"/>
<dbReference type="RefSeq" id="XP_062692647.1">
    <property type="nucleotide sequence ID" value="XM_062834929.1"/>
</dbReference>
<dbReference type="EMBL" id="JAULSX010000004">
    <property type="protein sequence ID" value="KAK3492189.1"/>
    <property type="molecule type" value="Genomic_DNA"/>
</dbReference>
<accession>A0AAJ0I738</accession>
<sequence>MDSEPAIIETVPDPDLVLIVGPSKERIPVELAILKATSPVFASMLSPPWLEAQSKEISLPEDDPNAMRFITLTLSYYNEHELVTKTQTPQEILQIAIAVDKYDLCAALKFALDYLLRDASKRYTAENDEFMEDDEPGELLVYLCAAAYVLGWCEWFSRFALDLICCHRMSFITLMDDVLISSIIPDMFFGEFLNSLTCHEDGICSALLSGIGDLRVLLHEDISWFKGDCPQDGKPHHTIIQENSTFSHMVQRESSHLYFCLRDLKIKENCYVEHARLTLA</sequence>
<evidence type="ECO:0000313" key="2">
    <source>
        <dbReference type="EMBL" id="KAK3492189.1"/>
    </source>
</evidence>
<dbReference type="Gene3D" id="3.30.710.10">
    <property type="entry name" value="Potassium Channel Kv1.1, Chain A"/>
    <property type="match status" value="1"/>
</dbReference>